<keyword evidence="2" id="KW-1133">Transmembrane helix</keyword>
<evidence type="ECO:0000256" key="2">
    <source>
        <dbReference type="SAM" id="Phobius"/>
    </source>
</evidence>
<evidence type="ECO:0000259" key="3">
    <source>
        <dbReference type="PROSITE" id="PS50883"/>
    </source>
</evidence>
<dbReference type="InterPro" id="IPR052155">
    <property type="entry name" value="Biofilm_reg_signaling"/>
</dbReference>
<dbReference type="CDD" id="cd01949">
    <property type="entry name" value="GGDEF"/>
    <property type="match status" value="1"/>
</dbReference>
<dbReference type="SMART" id="SM00267">
    <property type="entry name" value="GGDEF"/>
    <property type="match status" value="1"/>
</dbReference>
<dbReference type="GO" id="GO:0003824">
    <property type="term" value="F:catalytic activity"/>
    <property type="evidence" value="ECO:0007669"/>
    <property type="project" value="UniProtKB-ARBA"/>
</dbReference>
<organism evidence="6">
    <name type="scientific">Thermohahella caldifontis</name>
    <dbReference type="NCBI Taxonomy" id="3142973"/>
    <lineage>
        <taxon>Bacteria</taxon>
        <taxon>Pseudomonadati</taxon>
        <taxon>Pseudomonadota</taxon>
        <taxon>Gammaproteobacteria</taxon>
        <taxon>Oceanospirillales</taxon>
        <taxon>Hahellaceae</taxon>
        <taxon>Thermohahella</taxon>
    </lineage>
</organism>
<dbReference type="InterPro" id="IPR003660">
    <property type="entry name" value="HAMP_dom"/>
</dbReference>
<keyword evidence="2" id="KW-0812">Transmembrane</keyword>
<dbReference type="SUPFAM" id="SSF141868">
    <property type="entry name" value="EAL domain-like"/>
    <property type="match status" value="1"/>
</dbReference>
<evidence type="ECO:0000259" key="4">
    <source>
        <dbReference type="PROSITE" id="PS50885"/>
    </source>
</evidence>
<accession>A0AB39UTD2</accession>
<dbReference type="KEGG" id="tcd:AAIA72_11330"/>
<dbReference type="Pfam" id="PF00672">
    <property type="entry name" value="HAMP"/>
    <property type="match status" value="1"/>
</dbReference>
<name>A0AB39UTD2_9GAMM</name>
<dbReference type="CDD" id="cd01948">
    <property type="entry name" value="EAL"/>
    <property type="match status" value="1"/>
</dbReference>
<gene>
    <name evidence="6" type="ORF">AAIA72_11330</name>
</gene>
<dbReference type="PROSITE" id="PS50883">
    <property type="entry name" value="EAL"/>
    <property type="match status" value="1"/>
</dbReference>
<dbReference type="SUPFAM" id="SSF55073">
    <property type="entry name" value="Nucleotide cyclase"/>
    <property type="match status" value="1"/>
</dbReference>
<dbReference type="PANTHER" id="PTHR44757">
    <property type="entry name" value="DIGUANYLATE CYCLASE DGCP"/>
    <property type="match status" value="1"/>
</dbReference>
<dbReference type="Gene3D" id="3.30.70.270">
    <property type="match status" value="1"/>
</dbReference>
<dbReference type="Pfam" id="PF00990">
    <property type="entry name" value="GGDEF"/>
    <property type="match status" value="1"/>
</dbReference>
<evidence type="ECO:0000313" key="6">
    <source>
        <dbReference type="EMBL" id="XDT71395.1"/>
    </source>
</evidence>
<feature type="domain" description="GGDEF" evidence="5">
    <location>
        <begin position="420"/>
        <end position="568"/>
    </location>
</feature>
<protein>
    <submittedName>
        <fullName evidence="6">EAL domain-containing protein</fullName>
    </submittedName>
</protein>
<comment type="cofactor">
    <cofactor evidence="1">
        <name>Mg(2+)</name>
        <dbReference type="ChEBI" id="CHEBI:18420"/>
    </cofactor>
</comment>
<dbReference type="PANTHER" id="PTHR44757:SF2">
    <property type="entry name" value="BIOFILM ARCHITECTURE MAINTENANCE PROTEIN MBAA"/>
    <property type="match status" value="1"/>
</dbReference>
<dbReference type="EMBL" id="CP154858">
    <property type="protein sequence ID" value="XDT71395.1"/>
    <property type="molecule type" value="Genomic_DNA"/>
</dbReference>
<dbReference type="InterPro" id="IPR035919">
    <property type="entry name" value="EAL_sf"/>
</dbReference>
<dbReference type="NCBIfam" id="TIGR00254">
    <property type="entry name" value="GGDEF"/>
    <property type="match status" value="1"/>
</dbReference>
<dbReference type="CDD" id="cd06225">
    <property type="entry name" value="HAMP"/>
    <property type="match status" value="1"/>
</dbReference>
<feature type="transmembrane region" description="Helical" evidence="2">
    <location>
        <begin position="304"/>
        <end position="326"/>
    </location>
</feature>
<dbReference type="GO" id="GO:0016020">
    <property type="term" value="C:membrane"/>
    <property type="evidence" value="ECO:0007669"/>
    <property type="project" value="InterPro"/>
</dbReference>
<evidence type="ECO:0000256" key="1">
    <source>
        <dbReference type="ARBA" id="ARBA00001946"/>
    </source>
</evidence>
<dbReference type="InterPro" id="IPR000160">
    <property type="entry name" value="GGDEF_dom"/>
</dbReference>
<feature type="transmembrane region" description="Helical" evidence="2">
    <location>
        <begin position="13"/>
        <end position="33"/>
    </location>
</feature>
<evidence type="ECO:0000259" key="5">
    <source>
        <dbReference type="PROSITE" id="PS50887"/>
    </source>
</evidence>
<reference evidence="6" key="1">
    <citation type="submission" date="2024-05" db="EMBL/GenBank/DDBJ databases">
        <title>Genome sequencing of novel strain.</title>
        <authorList>
            <person name="Ganbat D."/>
            <person name="Ganbat S."/>
            <person name="Lee S.-J."/>
        </authorList>
    </citation>
    <scope>NUCLEOTIDE SEQUENCE</scope>
    <source>
        <strain evidence="6">SMD15-11</strain>
    </source>
</reference>
<dbReference type="InterPro" id="IPR029787">
    <property type="entry name" value="Nucleotide_cyclase"/>
</dbReference>
<dbReference type="RefSeq" id="WP_369600430.1">
    <property type="nucleotide sequence ID" value="NZ_CP154858.1"/>
</dbReference>
<feature type="domain" description="HAMP" evidence="4">
    <location>
        <begin position="324"/>
        <end position="384"/>
    </location>
</feature>
<feature type="domain" description="EAL" evidence="3">
    <location>
        <begin position="577"/>
        <end position="832"/>
    </location>
</feature>
<dbReference type="SMART" id="SM00052">
    <property type="entry name" value="EAL"/>
    <property type="match status" value="1"/>
</dbReference>
<dbReference type="FunFam" id="3.30.70.270:FF:000001">
    <property type="entry name" value="Diguanylate cyclase domain protein"/>
    <property type="match status" value="1"/>
</dbReference>
<dbReference type="Gene3D" id="3.20.20.450">
    <property type="entry name" value="EAL domain"/>
    <property type="match status" value="1"/>
</dbReference>
<dbReference type="SUPFAM" id="SSF158472">
    <property type="entry name" value="HAMP domain-like"/>
    <property type="match status" value="1"/>
</dbReference>
<dbReference type="AlphaFoldDB" id="A0AB39UTD2"/>
<dbReference type="PROSITE" id="PS50887">
    <property type="entry name" value="GGDEF"/>
    <property type="match status" value="1"/>
</dbReference>
<dbReference type="InterPro" id="IPR001633">
    <property type="entry name" value="EAL_dom"/>
</dbReference>
<dbReference type="InterPro" id="IPR043128">
    <property type="entry name" value="Rev_trsase/Diguanyl_cyclase"/>
</dbReference>
<sequence length="840" mass="94151">MKPFPVPGLRAKVILILAPVVMIPLVLMSYLFFTQQASEMSRQVASQSERAWRTTEQALRQLDLEAGIQLQLLSQLPQIRQYFIVQDETQRDFLLYRPILETFRTWLSVQAAYEALIMTDKAGQPAVSLYKPGRKDATDTKPPGEQAWFGQLSATPAGETFRTPLWNGQDLKLLYGRPIPMTTYSDWKTSSKQDIGGYLVLRVNLEPLARRVAQLALGKTGFAVLLGPDHAPLSQAEAFLRSDLKALADLTAVQPEGTSLSAVELKGAGYFTRLYELPYGLELMTVWPAKETVELAQKVARQTVLGLTVLIVLTGLVLLVLLHRILVRPILDLQDMAHDIGHNRMHSDNPDLDRHLATASRRDEIGALARAFQDMNINLRATSMKLRQIAYQDSLTGLANRNLFSSYLNKALAAAKRHHHHLVVMYIDIDGFKEVNDTLGHDAGDKVLQEIARRLRTCLREEDMISSMRQVSAAQDKGELSRIGGDEFAIILPHVTEPASVRLVAERVLDALRKPFEIHNRTYHLGASIGVAMYPLDGEEAVELLKRADIAMYQAKAKGKNQVEFYSQEMETKALERQNLLQDLRVALEAGQFELHYQPQLDLRSGRICAVEALLRWKHPEIGYIPPDRFIPVAEDSGLIVDIGQWVLDEACQAAVRLHEAGLPWLRVAVNFSTVQFRKTQDIVRRVEQSLTRHALNGRFLEVEITETAIMQSGEIALDTLLRLRELGTTIAMDDFGTGYSSLATLRDLPIDVLKIDKSFTDGILISHQGQAIVRAILAMTRELGIEVVAEGVEQAEQVAFFQLEHCHVLQGYHICRPMPEPDLATWILNFDPALMSPSA</sequence>
<dbReference type="SMART" id="SM00304">
    <property type="entry name" value="HAMP"/>
    <property type="match status" value="1"/>
</dbReference>
<keyword evidence="2" id="KW-0472">Membrane</keyword>
<dbReference type="Gene3D" id="6.10.340.10">
    <property type="match status" value="1"/>
</dbReference>
<proteinExistence type="predicted"/>
<dbReference type="Pfam" id="PF00563">
    <property type="entry name" value="EAL"/>
    <property type="match status" value="1"/>
</dbReference>
<dbReference type="GO" id="GO:0007165">
    <property type="term" value="P:signal transduction"/>
    <property type="evidence" value="ECO:0007669"/>
    <property type="project" value="InterPro"/>
</dbReference>
<dbReference type="PROSITE" id="PS50885">
    <property type="entry name" value="HAMP"/>
    <property type="match status" value="1"/>
</dbReference>